<dbReference type="AlphaFoldDB" id="A0A8A1LU18"/>
<dbReference type="EMBL" id="CP069105">
    <property type="protein sequence ID" value="QSS55582.1"/>
    <property type="molecule type" value="Genomic_DNA"/>
</dbReference>
<gene>
    <name evidence="1" type="ORF">I7I53_03500</name>
</gene>
<name>A0A8A1LU18_AJEC8</name>
<proteinExistence type="predicted"/>
<evidence type="ECO:0000313" key="1">
    <source>
        <dbReference type="EMBL" id="QSS55582.1"/>
    </source>
</evidence>
<organism evidence="1 2">
    <name type="scientific">Ajellomyces capsulatus (strain H88)</name>
    <name type="common">Darling's disease fungus</name>
    <name type="synonym">Histoplasma capsulatum</name>
    <dbReference type="NCBI Taxonomy" id="544711"/>
    <lineage>
        <taxon>Eukaryota</taxon>
        <taxon>Fungi</taxon>
        <taxon>Dikarya</taxon>
        <taxon>Ascomycota</taxon>
        <taxon>Pezizomycotina</taxon>
        <taxon>Eurotiomycetes</taxon>
        <taxon>Eurotiomycetidae</taxon>
        <taxon>Onygenales</taxon>
        <taxon>Ajellomycetaceae</taxon>
        <taxon>Histoplasma</taxon>
    </lineage>
</organism>
<dbReference type="Proteomes" id="UP000663419">
    <property type="component" value="Chromosome 4"/>
</dbReference>
<protein>
    <submittedName>
        <fullName evidence="1">Uncharacterized protein</fullName>
    </submittedName>
</protein>
<sequence length="120" mass="13744">MVLVRNHNLPRSLCEMLLKSLEVVIAYATKVQELCCPILLENSSLQQKEQTPRNLRINRPFCRSRITGSFAGFWIHQNINYFEGPHLGLGTQPPLKCRLVQLFPDSSFFEGELKMGLRNG</sequence>
<reference evidence="1" key="1">
    <citation type="submission" date="2021-01" db="EMBL/GenBank/DDBJ databases">
        <title>Chromosome-level genome assembly of a human fungal pathogen reveals clustering of transcriptionally co-regulated genes.</title>
        <authorList>
            <person name="Voorhies M."/>
            <person name="Cohen S."/>
            <person name="Shea T.P."/>
            <person name="Petrus S."/>
            <person name="Munoz J.F."/>
            <person name="Poplawski S."/>
            <person name="Goldman W.E."/>
            <person name="Michael T."/>
            <person name="Cuomo C.A."/>
            <person name="Sil A."/>
            <person name="Beyhan S."/>
        </authorList>
    </citation>
    <scope>NUCLEOTIDE SEQUENCE</scope>
    <source>
        <strain evidence="1">H88</strain>
    </source>
</reference>
<dbReference type="VEuPathDB" id="FungiDB:I7I53_03500"/>
<evidence type="ECO:0000313" key="2">
    <source>
        <dbReference type="Proteomes" id="UP000663419"/>
    </source>
</evidence>
<accession>A0A8A1LU18</accession>